<dbReference type="InterPro" id="IPR020583">
    <property type="entry name" value="Inositol_monoP_metal-BS"/>
</dbReference>
<comment type="caution">
    <text evidence="6">The sequence shown here is derived from an EMBL/GenBank/DDBJ whole genome shotgun (WGS) entry which is preliminary data.</text>
</comment>
<feature type="binding site" evidence="5">
    <location>
        <position position="91"/>
    </location>
    <ligand>
        <name>Mg(2+)</name>
        <dbReference type="ChEBI" id="CHEBI:18420"/>
        <label>1</label>
        <note>catalytic</note>
    </ligand>
</feature>
<dbReference type="GO" id="GO:0006020">
    <property type="term" value="P:inositol metabolic process"/>
    <property type="evidence" value="ECO:0007669"/>
    <property type="project" value="TreeGrafter"/>
</dbReference>
<feature type="binding site" evidence="5">
    <location>
        <position position="90"/>
    </location>
    <ligand>
        <name>Mg(2+)</name>
        <dbReference type="ChEBI" id="CHEBI:18420"/>
        <label>2</label>
    </ligand>
</feature>
<evidence type="ECO:0000256" key="3">
    <source>
        <dbReference type="ARBA" id="ARBA00022801"/>
    </source>
</evidence>
<dbReference type="EMBL" id="JACIET010000004">
    <property type="protein sequence ID" value="MBB4014809.1"/>
    <property type="molecule type" value="Genomic_DNA"/>
</dbReference>
<dbReference type="Gene3D" id="3.40.190.80">
    <property type="match status" value="1"/>
</dbReference>
<evidence type="ECO:0000256" key="4">
    <source>
        <dbReference type="ARBA" id="ARBA00022842"/>
    </source>
</evidence>
<dbReference type="GO" id="GO:0046854">
    <property type="term" value="P:phosphatidylinositol phosphate biosynthetic process"/>
    <property type="evidence" value="ECO:0007669"/>
    <property type="project" value="InterPro"/>
</dbReference>
<dbReference type="InterPro" id="IPR000760">
    <property type="entry name" value="Inositol_monophosphatase-like"/>
</dbReference>
<evidence type="ECO:0000313" key="7">
    <source>
        <dbReference type="Proteomes" id="UP000561045"/>
    </source>
</evidence>
<keyword evidence="4 5" id="KW-0460">Magnesium</keyword>
<dbReference type="GO" id="GO:0008441">
    <property type="term" value="F:3'(2'),5'-bisphosphate nucleotidase activity"/>
    <property type="evidence" value="ECO:0007669"/>
    <property type="project" value="UniProtKB-EC"/>
</dbReference>
<gene>
    <name evidence="6" type="ORF">GGR36_004166</name>
</gene>
<reference evidence="6 7" key="1">
    <citation type="submission" date="2020-08" db="EMBL/GenBank/DDBJ databases">
        <title>Genomic Encyclopedia of Type Strains, Phase IV (KMG-IV): sequencing the most valuable type-strain genomes for metagenomic binning, comparative biology and taxonomic classification.</title>
        <authorList>
            <person name="Goeker M."/>
        </authorList>
    </citation>
    <scope>NUCLEOTIDE SEQUENCE [LARGE SCALE GENOMIC DNA]</scope>
    <source>
        <strain evidence="6 7">DSM 106739</strain>
    </source>
</reference>
<dbReference type="GO" id="GO:0008934">
    <property type="term" value="F:inositol monophosphate 1-phosphatase activity"/>
    <property type="evidence" value="ECO:0007669"/>
    <property type="project" value="TreeGrafter"/>
</dbReference>
<name>A0A840BTT2_9RHOO</name>
<dbReference type="GO" id="GO:0007165">
    <property type="term" value="P:signal transduction"/>
    <property type="evidence" value="ECO:0007669"/>
    <property type="project" value="TreeGrafter"/>
</dbReference>
<proteinExistence type="inferred from homology"/>
<dbReference type="Pfam" id="PF00459">
    <property type="entry name" value="Inositol_P"/>
    <property type="match status" value="1"/>
</dbReference>
<evidence type="ECO:0000313" key="6">
    <source>
        <dbReference type="EMBL" id="MBB4014809.1"/>
    </source>
</evidence>
<organism evidence="6 7">
    <name type="scientific">Niveibacterium umoris</name>
    <dbReference type="NCBI Taxonomy" id="1193620"/>
    <lineage>
        <taxon>Bacteria</taxon>
        <taxon>Pseudomonadati</taxon>
        <taxon>Pseudomonadota</taxon>
        <taxon>Betaproteobacteria</taxon>
        <taxon>Rhodocyclales</taxon>
        <taxon>Rhodocyclaceae</taxon>
        <taxon>Niveibacterium</taxon>
    </lineage>
</organism>
<dbReference type="AlphaFoldDB" id="A0A840BTT2"/>
<keyword evidence="2 5" id="KW-0479">Metal-binding</keyword>
<dbReference type="SUPFAM" id="SSF56655">
    <property type="entry name" value="Carbohydrate phosphatase"/>
    <property type="match status" value="1"/>
</dbReference>
<protein>
    <submittedName>
        <fullName evidence="6">3'(2'), 5'-bisphosphate nucleotidase/myo-inositol-1(Or 4)-monophosphatase</fullName>
        <ecNumber evidence="6">3.1.3.25</ecNumber>
        <ecNumber evidence="6">3.1.3.7</ecNumber>
    </submittedName>
</protein>
<sequence length="266" mass="28520">MPQFARARALESVVREIAREVTMPRYLKAGRQHKSDGSSLTEADGATQRALAERLVELIEAPILGEEMSSEQQRAIWEQGAKGLWVIDPIDGTTNFANGIPIFGLSVGFLVDGHTEFGVVYNPIADEAFYAARGAGAWLNGQRLPLRQPPTTLAASVAGADFKRIPPALAAHLAVNPPCYSLRNFGSSALEWCFVAAGRLDVYVHGGQMLWDYAAGRLLVEESGGASSALDGGPIRADVAEKQSVVVAASPALHTQWLDWLQRAGA</sequence>
<dbReference type="InterPro" id="IPR020550">
    <property type="entry name" value="Inositol_monophosphatase_CS"/>
</dbReference>
<dbReference type="PANTHER" id="PTHR20854">
    <property type="entry name" value="INOSITOL MONOPHOSPHATASE"/>
    <property type="match status" value="1"/>
</dbReference>
<dbReference type="PROSITE" id="PS00630">
    <property type="entry name" value="IMP_2"/>
    <property type="match status" value="1"/>
</dbReference>
<evidence type="ECO:0000256" key="5">
    <source>
        <dbReference type="PIRSR" id="PIRSR600760-2"/>
    </source>
</evidence>
<keyword evidence="3 6" id="KW-0378">Hydrolase</keyword>
<dbReference type="Gene3D" id="3.30.540.10">
    <property type="entry name" value="Fructose-1,6-Bisphosphatase, subunit A, domain 1"/>
    <property type="match status" value="1"/>
</dbReference>
<dbReference type="EC" id="3.1.3.25" evidence="6"/>
<dbReference type="RefSeq" id="WP_183638086.1">
    <property type="nucleotide sequence ID" value="NZ_BAABLE010000024.1"/>
</dbReference>
<dbReference type="PANTHER" id="PTHR20854:SF4">
    <property type="entry name" value="INOSITOL-1-MONOPHOSPHATASE-RELATED"/>
    <property type="match status" value="1"/>
</dbReference>
<feature type="binding site" evidence="5">
    <location>
        <position position="88"/>
    </location>
    <ligand>
        <name>Mg(2+)</name>
        <dbReference type="ChEBI" id="CHEBI:18420"/>
        <label>1</label>
        <note>catalytic</note>
    </ligand>
</feature>
<comment type="cofactor">
    <cofactor evidence="5">
        <name>Mg(2+)</name>
        <dbReference type="ChEBI" id="CHEBI:18420"/>
    </cofactor>
</comment>
<accession>A0A840BTT2</accession>
<evidence type="ECO:0000256" key="1">
    <source>
        <dbReference type="ARBA" id="ARBA00009759"/>
    </source>
</evidence>
<dbReference type="CDD" id="cd01637">
    <property type="entry name" value="IMPase_like"/>
    <property type="match status" value="1"/>
</dbReference>
<dbReference type="EC" id="3.1.3.7" evidence="6"/>
<comment type="similarity">
    <text evidence="1">Belongs to the inositol monophosphatase superfamily.</text>
</comment>
<keyword evidence="7" id="KW-1185">Reference proteome</keyword>
<feature type="binding site" evidence="5">
    <location>
        <position position="66"/>
    </location>
    <ligand>
        <name>Mg(2+)</name>
        <dbReference type="ChEBI" id="CHEBI:18420"/>
        <label>1</label>
        <note>catalytic</note>
    </ligand>
</feature>
<dbReference type="PROSITE" id="PS00629">
    <property type="entry name" value="IMP_1"/>
    <property type="match status" value="1"/>
</dbReference>
<dbReference type="GO" id="GO:0046872">
    <property type="term" value="F:metal ion binding"/>
    <property type="evidence" value="ECO:0007669"/>
    <property type="project" value="UniProtKB-KW"/>
</dbReference>
<evidence type="ECO:0000256" key="2">
    <source>
        <dbReference type="ARBA" id="ARBA00022723"/>
    </source>
</evidence>
<dbReference type="Proteomes" id="UP000561045">
    <property type="component" value="Unassembled WGS sequence"/>
</dbReference>
<dbReference type="PRINTS" id="PR00377">
    <property type="entry name" value="IMPHPHTASES"/>
</dbReference>
<feature type="binding site" evidence="5">
    <location>
        <position position="212"/>
    </location>
    <ligand>
        <name>Mg(2+)</name>
        <dbReference type="ChEBI" id="CHEBI:18420"/>
        <label>1</label>
        <note>catalytic</note>
    </ligand>
</feature>